<dbReference type="KEGG" id="sus:Acid_4173"/>
<dbReference type="PANTHER" id="PTHR30069">
    <property type="entry name" value="TONB-DEPENDENT OUTER MEMBRANE RECEPTOR"/>
    <property type="match status" value="1"/>
</dbReference>
<gene>
    <name evidence="9" type="ordered locus">Acid_4173</name>
</gene>
<dbReference type="eggNOG" id="COG4771">
    <property type="taxonomic scope" value="Bacteria"/>
</dbReference>
<dbReference type="Pfam" id="PF13620">
    <property type="entry name" value="CarboxypepD_reg"/>
    <property type="match status" value="1"/>
</dbReference>
<dbReference type="HOGENOM" id="CLU_006298_0_0_0"/>
<comment type="subcellular location">
    <subcellularLocation>
        <location evidence="1">Cell outer membrane</location>
        <topology evidence="1">Multi-pass membrane protein</topology>
    </subcellularLocation>
</comment>
<dbReference type="InterPro" id="IPR057601">
    <property type="entry name" value="Oar-like_b-barrel"/>
</dbReference>
<keyword evidence="3" id="KW-1134">Transmembrane beta strand</keyword>
<keyword evidence="4" id="KW-0812">Transmembrane</keyword>
<dbReference type="Gene3D" id="2.60.40.1120">
    <property type="entry name" value="Carboxypeptidase-like, regulatory domain"/>
    <property type="match status" value="1"/>
</dbReference>
<evidence type="ECO:0000256" key="6">
    <source>
        <dbReference type="ARBA" id="ARBA00023237"/>
    </source>
</evidence>
<evidence type="ECO:0000259" key="8">
    <source>
        <dbReference type="Pfam" id="PF25183"/>
    </source>
</evidence>
<dbReference type="OrthoDB" id="97893at2"/>
<sequence length="1174" mass="127349" precursor="true">MRLRILLYALLSVPLFAQEYRGAITGAVTDATGSGIAGAKVTVTETQTQTKVSVTTEGTGAYTASGLLPGDYEVHVTQPGFKDYIRRGIHLGAGERPVIDVKLEVGEVTQSVDVVEAAPLVTSENASIGQSITTKEVEDLPLNGGTPLTLANLSIGVVNTSQPGLIHPFDSGGAAGYSIGGVPAQTNEILINGSPDSTWDGRLAYSPPKDAVLEVRVKAFDTDAAYGHTGGGTLNQIIKSGTNHIHGTLFEFNQPNTLTANNFFNNRAGLGNPVTHYNQFGATVGGPVILPRVYNGRDKMFWFFAWESLKDSQPNTTFLTVPTAAERQGDFSALLALGPQYQLYNPFTAVQAPGSTVITRSPYVNNIIPREQLNPVARALLNYYPLPNIAPQRSDGYFNYGNTAPTTDDYRNFFGRIDYNVSDLNRIFFEARHTDYLQVKNNYFGNLSTGSLLTRTNWGSSLDDVITLNSANVVNLRLNFTRMGESHPSPSAGFDPTALGLPSYLAANSQYLQLPYITFASNTAVQSLGLNGANQLPSQSAQLYGNWTTIHGNHTIKAGADLRQYRLNVTSYGNSVGNFAFTANTWVRSASNASSTVVVGQDLASFLLGLPTGGSYDVNAAGSYYEYYAAGFVQDDWRVRKNLTLNLGLRFDHDSPYHEKYGRTLNGFDTTSPNPLNAAAMNAYNQNPVPQIPAGSFQVLGGPTYASSGNNQIYNTTSHLFSPRVGVAWSPGRFQGKTVLRAGFAMFVSPVTIASLSVAGTYSTNPILTQEGFSQSTALTPSTNNFLTPASTLSNPFPAGIQQPVGSSLGLGTYTGQTVGFLNPNMSNPYSLRWNFDVQQELAPNTMLEIAYMGNHAVHLPISATQLNSIPRQFLSTLAVRDQPLINSLTATVPNPFSGLITSGTPAGTTTSVAQLLSRFPQYPTGTASFSSGVIEQNLTIGSSYFEAISVRLQKRFSRGLTVIGNYMYSRLMERSSWLNDTDPVPEKRVSPFDHPHRFSTAISYELPTGRGRQVDFHSRALNAVLGGWVVNAVYTYQTGQPLVFANGSTTSPGDYVYLGGPLNVNNRNVDGTAFDVTRFDRVAADQFQYHIRTFPTTFSNIRQDGINQFDASMLKRFVFTENTRFELRGEFFNVINHPTFAAPNMQVTNSAFGTITAQSNRPRTIQLGARVVF</sequence>
<dbReference type="AlphaFoldDB" id="Q01YX8"/>
<evidence type="ECO:0000256" key="3">
    <source>
        <dbReference type="ARBA" id="ARBA00022452"/>
    </source>
</evidence>
<dbReference type="SUPFAM" id="SSF49464">
    <property type="entry name" value="Carboxypeptidase regulatory domain-like"/>
    <property type="match status" value="1"/>
</dbReference>
<dbReference type="PANTHER" id="PTHR30069:SF46">
    <property type="entry name" value="OAR PROTEIN"/>
    <property type="match status" value="1"/>
</dbReference>
<keyword evidence="6" id="KW-0998">Cell outer membrane</keyword>
<dbReference type="EMBL" id="CP000473">
    <property type="protein sequence ID" value="ABJ85137.1"/>
    <property type="molecule type" value="Genomic_DNA"/>
</dbReference>
<evidence type="ECO:0000256" key="7">
    <source>
        <dbReference type="SAM" id="SignalP"/>
    </source>
</evidence>
<dbReference type="STRING" id="234267.Acid_4173"/>
<dbReference type="Pfam" id="PF25183">
    <property type="entry name" value="OMP_b-brl_4"/>
    <property type="match status" value="1"/>
</dbReference>
<accession>Q01YX8</accession>
<proteinExistence type="predicted"/>
<organism evidence="9">
    <name type="scientific">Solibacter usitatus (strain Ellin6076)</name>
    <dbReference type="NCBI Taxonomy" id="234267"/>
    <lineage>
        <taxon>Bacteria</taxon>
        <taxon>Pseudomonadati</taxon>
        <taxon>Acidobacteriota</taxon>
        <taxon>Terriglobia</taxon>
        <taxon>Bryobacterales</taxon>
        <taxon>Solibacteraceae</taxon>
        <taxon>Candidatus Solibacter</taxon>
    </lineage>
</organism>
<dbReference type="GO" id="GO:0009279">
    <property type="term" value="C:cell outer membrane"/>
    <property type="evidence" value="ECO:0007669"/>
    <property type="project" value="UniProtKB-SubCell"/>
</dbReference>
<feature type="domain" description="TonB-dependent transporter Oar-like beta-barrel" evidence="8">
    <location>
        <begin position="237"/>
        <end position="1167"/>
    </location>
</feature>
<evidence type="ECO:0000256" key="2">
    <source>
        <dbReference type="ARBA" id="ARBA00022448"/>
    </source>
</evidence>
<dbReference type="GO" id="GO:0044718">
    <property type="term" value="P:siderophore transmembrane transport"/>
    <property type="evidence" value="ECO:0007669"/>
    <property type="project" value="TreeGrafter"/>
</dbReference>
<dbReference type="Gene3D" id="2.40.170.20">
    <property type="entry name" value="TonB-dependent receptor, beta-barrel domain"/>
    <property type="match status" value="1"/>
</dbReference>
<protein>
    <recommendedName>
        <fullName evidence="8">TonB-dependent transporter Oar-like beta-barrel domain-containing protein</fullName>
    </recommendedName>
</protein>
<dbReference type="InterPro" id="IPR039426">
    <property type="entry name" value="TonB-dep_rcpt-like"/>
</dbReference>
<keyword evidence="7" id="KW-0732">Signal</keyword>
<dbReference type="InterPro" id="IPR008969">
    <property type="entry name" value="CarboxyPept-like_regulatory"/>
</dbReference>
<evidence type="ECO:0000256" key="5">
    <source>
        <dbReference type="ARBA" id="ARBA00023136"/>
    </source>
</evidence>
<evidence type="ECO:0000256" key="4">
    <source>
        <dbReference type="ARBA" id="ARBA00022692"/>
    </source>
</evidence>
<reference evidence="9" key="1">
    <citation type="submission" date="2006-10" db="EMBL/GenBank/DDBJ databases">
        <title>Complete sequence of Solibacter usitatus Ellin6076.</title>
        <authorList>
            <consortium name="US DOE Joint Genome Institute"/>
            <person name="Copeland A."/>
            <person name="Lucas S."/>
            <person name="Lapidus A."/>
            <person name="Barry K."/>
            <person name="Detter J.C."/>
            <person name="Glavina del Rio T."/>
            <person name="Hammon N."/>
            <person name="Israni S."/>
            <person name="Dalin E."/>
            <person name="Tice H."/>
            <person name="Pitluck S."/>
            <person name="Thompson L.S."/>
            <person name="Brettin T."/>
            <person name="Bruce D."/>
            <person name="Han C."/>
            <person name="Tapia R."/>
            <person name="Gilna P."/>
            <person name="Schmutz J."/>
            <person name="Larimer F."/>
            <person name="Land M."/>
            <person name="Hauser L."/>
            <person name="Kyrpides N."/>
            <person name="Mikhailova N."/>
            <person name="Janssen P.H."/>
            <person name="Kuske C.R."/>
            <person name="Richardson P."/>
        </authorList>
    </citation>
    <scope>NUCLEOTIDE SEQUENCE</scope>
    <source>
        <strain evidence="9">Ellin6076</strain>
    </source>
</reference>
<keyword evidence="5" id="KW-0472">Membrane</keyword>
<evidence type="ECO:0000313" key="9">
    <source>
        <dbReference type="EMBL" id="ABJ85137.1"/>
    </source>
</evidence>
<name>Q01YX8_SOLUE</name>
<dbReference type="SUPFAM" id="SSF56935">
    <property type="entry name" value="Porins"/>
    <property type="match status" value="1"/>
</dbReference>
<feature type="signal peptide" evidence="7">
    <location>
        <begin position="1"/>
        <end position="17"/>
    </location>
</feature>
<feature type="chain" id="PRO_5004163657" description="TonB-dependent transporter Oar-like beta-barrel domain-containing protein" evidence="7">
    <location>
        <begin position="18"/>
        <end position="1174"/>
    </location>
</feature>
<dbReference type="GO" id="GO:0015344">
    <property type="term" value="F:siderophore uptake transmembrane transporter activity"/>
    <property type="evidence" value="ECO:0007669"/>
    <property type="project" value="TreeGrafter"/>
</dbReference>
<dbReference type="InterPro" id="IPR036942">
    <property type="entry name" value="Beta-barrel_TonB_sf"/>
</dbReference>
<keyword evidence="2" id="KW-0813">Transport</keyword>
<evidence type="ECO:0000256" key="1">
    <source>
        <dbReference type="ARBA" id="ARBA00004571"/>
    </source>
</evidence>
<dbReference type="InParanoid" id="Q01YX8"/>